<dbReference type="SUPFAM" id="SSF101576">
    <property type="entry name" value="Supernatant protein factor (SPF), C-terminal domain"/>
    <property type="match status" value="1"/>
</dbReference>
<reference evidence="5 6" key="1">
    <citation type="submission" date="2019-03" db="EMBL/GenBank/DDBJ databases">
        <authorList>
            <person name="Gaulin E."/>
            <person name="Dumas B."/>
        </authorList>
    </citation>
    <scope>NUCLEOTIDE SEQUENCE [LARGE SCALE GENOMIC DNA]</scope>
    <source>
        <strain evidence="5">CBS 568.67</strain>
    </source>
</reference>
<dbReference type="EMBL" id="CAADRA010005194">
    <property type="protein sequence ID" value="VFT86813.1"/>
    <property type="molecule type" value="Genomic_DNA"/>
</dbReference>
<gene>
    <name evidence="5" type="primary">Aste57867_9935</name>
    <name evidence="4" type="ORF">As57867_009896</name>
    <name evidence="5" type="ORF">ASTE57867_9935</name>
</gene>
<evidence type="ECO:0000313" key="4">
    <source>
        <dbReference type="EMBL" id="KAF0699513.1"/>
    </source>
</evidence>
<evidence type="ECO:0000256" key="2">
    <source>
        <dbReference type="SAM" id="MobiDB-lite"/>
    </source>
</evidence>
<dbReference type="PANTHER" id="PTHR23324:SF83">
    <property type="entry name" value="SEC14-LIKE PROTEIN 2"/>
    <property type="match status" value="1"/>
</dbReference>
<dbReference type="PROSITE" id="PS50866">
    <property type="entry name" value="GOLD"/>
    <property type="match status" value="1"/>
</dbReference>
<feature type="domain" description="GOLD" evidence="3">
    <location>
        <begin position="31"/>
        <end position="160"/>
    </location>
</feature>
<dbReference type="PANTHER" id="PTHR23324">
    <property type="entry name" value="SEC14 RELATED PROTEIN"/>
    <property type="match status" value="1"/>
</dbReference>
<dbReference type="AlphaFoldDB" id="A0A485KPR4"/>
<dbReference type="InterPro" id="IPR009038">
    <property type="entry name" value="GOLD_dom"/>
</dbReference>
<dbReference type="Proteomes" id="UP000332933">
    <property type="component" value="Unassembled WGS sequence"/>
</dbReference>
<evidence type="ECO:0000256" key="1">
    <source>
        <dbReference type="SAM" id="Coils"/>
    </source>
</evidence>
<dbReference type="EMBL" id="VJMH01005173">
    <property type="protein sequence ID" value="KAF0699513.1"/>
    <property type="molecule type" value="Genomic_DNA"/>
</dbReference>
<keyword evidence="6" id="KW-1185">Reference proteome</keyword>
<evidence type="ECO:0000259" key="3">
    <source>
        <dbReference type="PROSITE" id="PS50866"/>
    </source>
</evidence>
<feature type="coiled-coil region" evidence="1">
    <location>
        <begin position="201"/>
        <end position="228"/>
    </location>
</feature>
<proteinExistence type="predicted"/>
<feature type="region of interest" description="Disordered" evidence="2">
    <location>
        <begin position="1"/>
        <end position="21"/>
    </location>
</feature>
<organism evidence="5 6">
    <name type="scientific">Aphanomyces stellatus</name>
    <dbReference type="NCBI Taxonomy" id="120398"/>
    <lineage>
        <taxon>Eukaryota</taxon>
        <taxon>Sar</taxon>
        <taxon>Stramenopiles</taxon>
        <taxon>Oomycota</taxon>
        <taxon>Saprolegniomycetes</taxon>
        <taxon>Saprolegniales</taxon>
        <taxon>Verrucalvaceae</taxon>
        <taxon>Aphanomyces</taxon>
    </lineage>
</organism>
<dbReference type="OrthoDB" id="1434354at2759"/>
<evidence type="ECO:0000313" key="5">
    <source>
        <dbReference type="EMBL" id="VFT86813.1"/>
    </source>
</evidence>
<dbReference type="Gene3D" id="2.60.120.680">
    <property type="entry name" value="GOLD domain"/>
    <property type="match status" value="1"/>
</dbReference>
<reference evidence="4" key="2">
    <citation type="submission" date="2019-06" db="EMBL/GenBank/DDBJ databases">
        <title>Genomics analysis of Aphanomyces spp. identifies a new class of oomycete effector associated with host adaptation.</title>
        <authorList>
            <person name="Gaulin E."/>
        </authorList>
    </citation>
    <scope>NUCLEOTIDE SEQUENCE</scope>
    <source>
        <strain evidence="4">CBS 578.67</strain>
    </source>
</reference>
<accession>A0A485KPR4</accession>
<keyword evidence="1" id="KW-0175">Coiled coil</keyword>
<dbReference type="GO" id="GO:0005737">
    <property type="term" value="C:cytoplasm"/>
    <property type="evidence" value="ECO:0007669"/>
    <property type="project" value="TreeGrafter"/>
</dbReference>
<dbReference type="InterPro" id="IPR036598">
    <property type="entry name" value="GOLD_dom_sf"/>
</dbReference>
<protein>
    <submittedName>
        <fullName evidence="5">Aste57867_9935 protein</fullName>
    </submittedName>
</protein>
<name>A0A485KPR4_9STRA</name>
<dbReference type="InterPro" id="IPR051064">
    <property type="entry name" value="SEC14/CRAL-TRIO_domain"/>
</dbReference>
<evidence type="ECO:0000313" key="6">
    <source>
        <dbReference type="Proteomes" id="UP000332933"/>
    </source>
</evidence>
<sequence length="293" mass="32913">MTRRAKEQRLKRLEQKRAAESPEEVERRIKWNLLLQQIDAPARPRTLSAPQILSWNSSHAVVGAAGKFELPVRIECDAAELSYSFDTKEMDIEFSIVLEQEGATGTRLPPTFVVFPTRCASHETTVRGCHSIKGPGTAKLVWDNEYSWINSKQLSYHVDLMQKAAAASATSPQALLESELHVRQRISASKNATYDNLQTNCAKRAAAIVALEQQIEELQRQVAHERDLAQLEAIEAEKVGREVDVLAAELAALSWRTLPAATFPHVLSFCPPDDLKRWFVADMLIFRSHLTKC</sequence>